<dbReference type="FunFam" id="3.30.720.220:FF:000001">
    <property type="entry name" value="Jumping translocation breakpoint"/>
    <property type="match status" value="1"/>
</dbReference>
<evidence type="ECO:0000313" key="19">
    <source>
        <dbReference type="Proteomes" id="UP000494206"/>
    </source>
</evidence>
<evidence type="ECO:0000256" key="15">
    <source>
        <dbReference type="ARBA" id="ARBA00060886"/>
    </source>
</evidence>
<evidence type="ECO:0000256" key="12">
    <source>
        <dbReference type="ARBA" id="ARBA00023136"/>
    </source>
</evidence>
<evidence type="ECO:0000256" key="2">
    <source>
        <dbReference type="ARBA" id="ARBA00004186"/>
    </source>
</evidence>
<organism evidence="18 19">
    <name type="scientific">Caenorhabditis bovis</name>
    <dbReference type="NCBI Taxonomy" id="2654633"/>
    <lineage>
        <taxon>Eukaryota</taxon>
        <taxon>Metazoa</taxon>
        <taxon>Ecdysozoa</taxon>
        <taxon>Nematoda</taxon>
        <taxon>Chromadorea</taxon>
        <taxon>Rhabditida</taxon>
        <taxon>Rhabditina</taxon>
        <taxon>Rhabditomorpha</taxon>
        <taxon>Rhabditoidea</taxon>
        <taxon>Rhabditidae</taxon>
        <taxon>Peloderinae</taxon>
        <taxon>Caenorhabditis</taxon>
    </lineage>
</organism>
<keyword evidence="12 17" id="KW-0472">Membrane</keyword>
<dbReference type="AlphaFoldDB" id="A0A8S1F5X1"/>
<keyword evidence="6" id="KW-0132">Cell division</keyword>
<evidence type="ECO:0000256" key="9">
    <source>
        <dbReference type="ARBA" id="ARBA00022776"/>
    </source>
</evidence>
<dbReference type="EMBL" id="CADEPM010000008">
    <property type="protein sequence ID" value="CAB3409136.1"/>
    <property type="molecule type" value="Genomic_DNA"/>
</dbReference>
<evidence type="ECO:0000256" key="11">
    <source>
        <dbReference type="ARBA" id="ARBA00023128"/>
    </source>
</evidence>
<keyword evidence="7 17" id="KW-0812">Transmembrane</keyword>
<evidence type="ECO:0000256" key="14">
    <source>
        <dbReference type="ARBA" id="ARBA00023306"/>
    </source>
</evidence>
<keyword evidence="8" id="KW-0732">Signal</keyword>
<keyword evidence="5" id="KW-0963">Cytoplasm</keyword>
<name>A0A8S1F5X1_9PELO</name>
<evidence type="ECO:0000256" key="3">
    <source>
        <dbReference type="ARBA" id="ARBA00004300"/>
    </source>
</evidence>
<feature type="transmembrane region" description="Helical" evidence="17">
    <location>
        <begin position="9"/>
        <end position="26"/>
    </location>
</feature>
<evidence type="ECO:0000256" key="16">
    <source>
        <dbReference type="ARBA" id="ARBA00068227"/>
    </source>
</evidence>
<comment type="caution">
    <text evidence="18">The sequence shown here is derived from an EMBL/GenBank/DDBJ whole genome shotgun (WGS) entry which is preliminary data.</text>
</comment>
<dbReference type="OrthoDB" id="5971907at2759"/>
<proteinExistence type="inferred from homology"/>
<comment type="similarity">
    <text evidence="15">Belongs to the JTB family.</text>
</comment>
<dbReference type="GO" id="GO:0030496">
    <property type="term" value="C:midbody"/>
    <property type="evidence" value="ECO:0007669"/>
    <property type="project" value="TreeGrafter"/>
</dbReference>
<evidence type="ECO:0000313" key="18">
    <source>
        <dbReference type="EMBL" id="CAB3409136.1"/>
    </source>
</evidence>
<evidence type="ECO:0000256" key="6">
    <source>
        <dbReference type="ARBA" id="ARBA00022618"/>
    </source>
</evidence>
<dbReference type="Pfam" id="PF05439">
    <property type="entry name" value="JTB"/>
    <property type="match status" value="1"/>
</dbReference>
<gene>
    <name evidence="18" type="ORF">CBOVIS_LOCUS10826</name>
</gene>
<dbReference type="PANTHER" id="PTHR13041">
    <property type="entry name" value="JTB PROTEIN-RELATED"/>
    <property type="match status" value="1"/>
</dbReference>
<evidence type="ECO:0000256" key="7">
    <source>
        <dbReference type="ARBA" id="ARBA00022692"/>
    </source>
</evidence>
<comment type="subcellular location">
    <subcellularLocation>
        <location evidence="3">Cytoplasm</location>
        <location evidence="3">Cytoskeleton</location>
        <location evidence="3">Microtubule organizing center</location>
        <location evidence="3">Centrosome</location>
    </subcellularLocation>
    <subcellularLocation>
        <location evidence="2">Cytoplasm</location>
        <location evidence="2">Cytoskeleton</location>
        <location evidence="2">Spindle</location>
    </subcellularLocation>
    <subcellularLocation>
        <location evidence="4">Membrane</location>
        <topology evidence="4">Single-pass type I membrane protein</topology>
    </subcellularLocation>
    <subcellularLocation>
        <location evidence="1">Mitochondrion</location>
    </subcellularLocation>
</comment>
<reference evidence="18 19" key="1">
    <citation type="submission" date="2020-04" db="EMBL/GenBank/DDBJ databases">
        <authorList>
            <person name="Laetsch R D."/>
            <person name="Stevens L."/>
            <person name="Kumar S."/>
            <person name="Blaxter L. M."/>
        </authorList>
    </citation>
    <scope>NUCLEOTIDE SEQUENCE [LARGE SCALE GENOMIC DNA]</scope>
</reference>
<evidence type="ECO:0000256" key="10">
    <source>
        <dbReference type="ARBA" id="ARBA00022989"/>
    </source>
</evidence>
<accession>A0A8S1F5X1</accession>
<sequence length="167" mass="19381">MVDCSSKQIFTFVIALLGFSILIFFIEEYTEEHEMQSEMEMRKAYYENEHKLGSSSPEKTTTKYPPSDCWKYEKTEIISPCAPCKEFEMKAIKADHCISTGFYTRVNCTKSKITVLRPCQAPKESRQKAFNIFSIINLLILVSSYFAAVERKKILDQYAYSRVAQNF</sequence>
<keyword evidence="14" id="KW-0131">Cell cycle</keyword>
<dbReference type="Gene3D" id="3.30.720.220">
    <property type="match status" value="1"/>
</dbReference>
<dbReference type="PANTHER" id="PTHR13041:SF3">
    <property type="entry name" value="PROTEIN JTB"/>
    <property type="match status" value="1"/>
</dbReference>
<dbReference type="GO" id="GO:0005739">
    <property type="term" value="C:mitochondrion"/>
    <property type="evidence" value="ECO:0007669"/>
    <property type="project" value="UniProtKB-SubCell"/>
</dbReference>
<keyword evidence="11" id="KW-0496">Mitochondrion</keyword>
<evidence type="ECO:0000256" key="8">
    <source>
        <dbReference type="ARBA" id="ARBA00022729"/>
    </source>
</evidence>
<keyword evidence="19" id="KW-1185">Reference proteome</keyword>
<protein>
    <recommendedName>
        <fullName evidence="16">Protein JTB</fullName>
    </recommendedName>
</protein>
<feature type="transmembrane region" description="Helical" evidence="17">
    <location>
        <begin position="130"/>
        <end position="148"/>
    </location>
</feature>
<evidence type="ECO:0000256" key="4">
    <source>
        <dbReference type="ARBA" id="ARBA00004479"/>
    </source>
</evidence>
<evidence type="ECO:0000256" key="17">
    <source>
        <dbReference type="SAM" id="Phobius"/>
    </source>
</evidence>
<keyword evidence="13" id="KW-0206">Cytoskeleton</keyword>
<dbReference type="GO" id="GO:0000281">
    <property type="term" value="P:mitotic cytokinesis"/>
    <property type="evidence" value="ECO:0007669"/>
    <property type="project" value="TreeGrafter"/>
</dbReference>
<keyword evidence="10 17" id="KW-1133">Transmembrane helix</keyword>
<dbReference type="Proteomes" id="UP000494206">
    <property type="component" value="Unassembled WGS sequence"/>
</dbReference>
<dbReference type="GO" id="GO:0016020">
    <property type="term" value="C:membrane"/>
    <property type="evidence" value="ECO:0007669"/>
    <property type="project" value="UniProtKB-SubCell"/>
</dbReference>
<dbReference type="GO" id="GO:0005819">
    <property type="term" value="C:spindle"/>
    <property type="evidence" value="ECO:0007669"/>
    <property type="project" value="UniProtKB-SubCell"/>
</dbReference>
<dbReference type="InterPro" id="IPR008657">
    <property type="entry name" value="JTB"/>
</dbReference>
<keyword evidence="9" id="KW-0498">Mitosis</keyword>
<evidence type="ECO:0000256" key="1">
    <source>
        <dbReference type="ARBA" id="ARBA00004173"/>
    </source>
</evidence>
<dbReference type="GO" id="GO:0005813">
    <property type="term" value="C:centrosome"/>
    <property type="evidence" value="ECO:0007669"/>
    <property type="project" value="UniProtKB-SubCell"/>
</dbReference>
<evidence type="ECO:0000256" key="13">
    <source>
        <dbReference type="ARBA" id="ARBA00023212"/>
    </source>
</evidence>
<evidence type="ECO:0000256" key="5">
    <source>
        <dbReference type="ARBA" id="ARBA00022490"/>
    </source>
</evidence>